<evidence type="ECO:0000313" key="3">
    <source>
        <dbReference type="EMBL" id="QIP36718.1"/>
    </source>
</evidence>
<dbReference type="Gene3D" id="3.10.450.160">
    <property type="entry name" value="inner membrane protein cigr"/>
    <property type="match status" value="1"/>
</dbReference>
<name>A0A858JRA4_9PROT</name>
<dbReference type="Pfam" id="PF11776">
    <property type="entry name" value="RcnB"/>
    <property type="match status" value="1"/>
</dbReference>
<protein>
    <submittedName>
        <fullName evidence="3">Uncharacterized protein</fullName>
    </submittedName>
</protein>
<accession>A0A858JRA4</accession>
<dbReference type="AlphaFoldDB" id="A0A858JRA4"/>
<evidence type="ECO:0000313" key="4">
    <source>
        <dbReference type="Proteomes" id="UP000502533"/>
    </source>
</evidence>
<feature type="compositionally biased region" description="Basic and acidic residues" evidence="1">
    <location>
        <begin position="45"/>
        <end position="58"/>
    </location>
</feature>
<dbReference type="InterPro" id="IPR024572">
    <property type="entry name" value="RcnB"/>
</dbReference>
<evidence type="ECO:0000256" key="2">
    <source>
        <dbReference type="SAM" id="SignalP"/>
    </source>
</evidence>
<dbReference type="Proteomes" id="UP000502533">
    <property type="component" value="Chromosome"/>
</dbReference>
<sequence length="153" mass="16781">MRACVPYVHDYGGNMTRRFPAAILSACLITASTAASADPPWARGEQGHHGGERGHGHMRDWRKGEYYSRWREQRWRVQDWRRYRGLWAPPSGCYWMQSGGQYLLVVAATGLIAGVVAATAGAVPAVPVAPAYPAPAYPAVPVYPGQPAYPPPY</sequence>
<feature type="chain" id="PRO_5032372519" evidence="2">
    <location>
        <begin position="38"/>
        <end position="153"/>
    </location>
</feature>
<reference evidence="3 4" key="1">
    <citation type="submission" date="2020-03" db="EMBL/GenBank/DDBJ databases">
        <title>Isolation of cellulose-producing strains, genome characterization and application of the synthesized cellulose films as an economical and sustainable material for piezoelectric sensor construction.</title>
        <authorList>
            <person name="Mangayil R.K."/>
        </authorList>
    </citation>
    <scope>NUCLEOTIDE SEQUENCE [LARGE SCALE GENOMIC DNA]</scope>
    <source>
        <strain evidence="3 4">ENS 9a1a</strain>
    </source>
</reference>
<proteinExistence type="predicted"/>
<dbReference type="KEGG" id="kre:GWK63_15845"/>
<keyword evidence="4" id="KW-1185">Reference proteome</keyword>
<keyword evidence="2" id="KW-0732">Signal</keyword>
<organism evidence="3 4">
    <name type="scientific">Komagataeibacter rhaeticus</name>
    <dbReference type="NCBI Taxonomy" id="215221"/>
    <lineage>
        <taxon>Bacteria</taxon>
        <taxon>Pseudomonadati</taxon>
        <taxon>Pseudomonadota</taxon>
        <taxon>Alphaproteobacteria</taxon>
        <taxon>Acetobacterales</taxon>
        <taxon>Acetobacteraceae</taxon>
        <taxon>Komagataeibacter</taxon>
    </lineage>
</organism>
<gene>
    <name evidence="3" type="ORF">GWK63_15845</name>
</gene>
<feature type="signal peptide" evidence="2">
    <location>
        <begin position="1"/>
        <end position="37"/>
    </location>
</feature>
<feature type="region of interest" description="Disordered" evidence="1">
    <location>
        <begin position="38"/>
        <end position="58"/>
    </location>
</feature>
<evidence type="ECO:0000256" key="1">
    <source>
        <dbReference type="SAM" id="MobiDB-lite"/>
    </source>
</evidence>
<dbReference type="EMBL" id="CP050139">
    <property type="protein sequence ID" value="QIP36718.1"/>
    <property type="molecule type" value="Genomic_DNA"/>
</dbReference>